<proteinExistence type="predicted"/>
<protein>
    <submittedName>
        <fullName evidence="1">Putative secreted protein</fullName>
    </submittedName>
</protein>
<dbReference type="EMBL" id="GIFC01012211">
    <property type="protein sequence ID" value="MXU94294.1"/>
    <property type="molecule type" value="Transcribed_RNA"/>
</dbReference>
<reference evidence="1" key="1">
    <citation type="submission" date="2019-12" db="EMBL/GenBank/DDBJ databases">
        <title>An insight into the sialome of adult female Ixodes ricinus ticks feeding for 6 days.</title>
        <authorList>
            <person name="Perner J."/>
            <person name="Ribeiro J.M.C."/>
        </authorList>
    </citation>
    <scope>NUCLEOTIDE SEQUENCE</scope>
    <source>
        <strain evidence="1">Semi-engorged</strain>
        <tissue evidence="1">Salivary glands</tissue>
    </source>
</reference>
<dbReference type="AlphaFoldDB" id="A0A6B0UXL6"/>
<sequence length="160" mass="17145">MLLTLRFQYLPSITMASGLLWASPSRGDANWQTYGLLRATNCMCHARQIMLFSRILSFSLSFSPLNVFHLGEVSFPLYAKVMHSKSLVSEPSIAIGHGCLLANLSTSMMQSVSKSSSSLVSSRGVVRRFGASAAPSVSLARATSSVASASSMSDTMKCPL</sequence>
<accession>A0A6B0UXL6</accession>
<evidence type="ECO:0000313" key="1">
    <source>
        <dbReference type="EMBL" id="MXU94294.1"/>
    </source>
</evidence>
<name>A0A6B0UXL6_IXORI</name>
<organism evidence="1">
    <name type="scientific">Ixodes ricinus</name>
    <name type="common">Common tick</name>
    <name type="synonym">Acarus ricinus</name>
    <dbReference type="NCBI Taxonomy" id="34613"/>
    <lineage>
        <taxon>Eukaryota</taxon>
        <taxon>Metazoa</taxon>
        <taxon>Ecdysozoa</taxon>
        <taxon>Arthropoda</taxon>
        <taxon>Chelicerata</taxon>
        <taxon>Arachnida</taxon>
        <taxon>Acari</taxon>
        <taxon>Parasitiformes</taxon>
        <taxon>Ixodida</taxon>
        <taxon>Ixodoidea</taxon>
        <taxon>Ixodidae</taxon>
        <taxon>Ixodinae</taxon>
        <taxon>Ixodes</taxon>
    </lineage>
</organism>